<feature type="signal peptide" evidence="1">
    <location>
        <begin position="1"/>
        <end position="21"/>
    </location>
</feature>
<keyword evidence="3" id="KW-1185">Reference proteome</keyword>
<sequence length="116" mass="12840">MLLTPAHLATAVLSLLPLAAGKLRTCKARDLPAIEVFGLQVVDITAKEHRGYEDWMPFPMTGMPVTHQPIDFCNFTITYTHPGQGDHVNVYIWRYGAGSLWMYVEGATVHTPTLTG</sequence>
<dbReference type="OrthoDB" id="3039123at2759"/>
<dbReference type="AlphaFoldDB" id="A0A4U0WP37"/>
<proteinExistence type="predicted"/>
<evidence type="ECO:0000256" key="1">
    <source>
        <dbReference type="SAM" id="SignalP"/>
    </source>
</evidence>
<protein>
    <submittedName>
        <fullName evidence="2">Uncharacterized protein</fullName>
    </submittedName>
</protein>
<keyword evidence="1" id="KW-0732">Signal</keyword>
<dbReference type="Proteomes" id="UP000309340">
    <property type="component" value="Unassembled WGS sequence"/>
</dbReference>
<reference evidence="2 3" key="1">
    <citation type="submission" date="2017-03" db="EMBL/GenBank/DDBJ databases">
        <title>Genomes of endolithic fungi from Antarctica.</title>
        <authorList>
            <person name="Coleine C."/>
            <person name="Masonjones S."/>
            <person name="Stajich J.E."/>
        </authorList>
    </citation>
    <scope>NUCLEOTIDE SEQUENCE [LARGE SCALE GENOMIC DNA]</scope>
    <source>
        <strain evidence="2 3">CCFEE 5184</strain>
    </source>
</reference>
<comment type="caution">
    <text evidence="2">The sequence shown here is derived from an EMBL/GenBank/DDBJ whole genome shotgun (WGS) entry which is preliminary data.</text>
</comment>
<dbReference type="EMBL" id="NAJQ01000798">
    <property type="protein sequence ID" value="TKA64791.1"/>
    <property type="molecule type" value="Genomic_DNA"/>
</dbReference>
<feature type="chain" id="PRO_5020798959" evidence="1">
    <location>
        <begin position="22"/>
        <end position="116"/>
    </location>
</feature>
<accession>A0A4U0WP37</accession>
<evidence type="ECO:0000313" key="2">
    <source>
        <dbReference type="EMBL" id="TKA64791.1"/>
    </source>
</evidence>
<gene>
    <name evidence="2" type="ORF">B0A55_08969</name>
</gene>
<organism evidence="2 3">
    <name type="scientific">Friedmanniomyces simplex</name>
    <dbReference type="NCBI Taxonomy" id="329884"/>
    <lineage>
        <taxon>Eukaryota</taxon>
        <taxon>Fungi</taxon>
        <taxon>Dikarya</taxon>
        <taxon>Ascomycota</taxon>
        <taxon>Pezizomycotina</taxon>
        <taxon>Dothideomycetes</taxon>
        <taxon>Dothideomycetidae</taxon>
        <taxon>Mycosphaerellales</taxon>
        <taxon>Teratosphaeriaceae</taxon>
        <taxon>Friedmanniomyces</taxon>
    </lineage>
</organism>
<evidence type="ECO:0000313" key="3">
    <source>
        <dbReference type="Proteomes" id="UP000309340"/>
    </source>
</evidence>
<name>A0A4U0WP37_9PEZI</name>